<evidence type="ECO:0000256" key="2">
    <source>
        <dbReference type="ARBA" id="ARBA00010772"/>
    </source>
</evidence>
<dbReference type="Gene3D" id="2.60.120.10">
    <property type="entry name" value="Jelly Rolls"/>
    <property type="match status" value="2"/>
</dbReference>
<dbReference type="EMBL" id="MK455081">
    <property type="protein sequence ID" value="QEQ70711.1"/>
    <property type="molecule type" value="Genomic_DNA"/>
</dbReference>
<dbReference type="InterPro" id="IPR046458">
    <property type="entry name" value="PMI_typeI_hel"/>
</dbReference>
<dbReference type="InterPro" id="IPR049071">
    <property type="entry name" value="MPI_cupin_dom"/>
</dbReference>
<dbReference type="Pfam" id="PF20511">
    <property type="entry name" value="PMI_typeI_cat"/>
    <property type="match status" value="1"/>
</dbReference>
<keyword evidence="4 10" id="KW-0479">Metal-binding</keyword>
<name>A0A5P1PN86_VIBPH</name>
<dbReference type="PANTHER" id="PTHR10309:SF0">
    <property type="entry name" value="MANNOSE-6-PHOSPHATE ISOMERASE"/>
    <property type="match status" value="1"/>
</dbReference>
<dbReference type="GO" id="GO:0009298">
    <property type="term" value="P:GDP-mannose biosynthetic process"/>
    <property type="evidence" value="ECO:0007669"/>
    <property type="project" value="InterPro"/>
</dbReference>
<dbReference type="EC" id="5.3.1.8" evidence="3"/>
<dbReference type="PRINTS" id="PR00714">
    <property type="entry name" value="MAN6PISMRASE"/>
</dbReference>
<organism evidence="14">
    <name type="scientific">Vibrio parahaemolyticus</name>
    <dbReference type="NCBI Taxonomy" id="670"/>
    <lineage>
        <taxon>Bacteria</taxon>
        <taxon>Pseudomonadati</taxon>
        <taxon>Pseudomonadota</taxon>
        <taxon>Gammaproteobacteria</taxon>
        <taxon>Vibrionales</taxon>
        <taxon>Vibrionaceae</taxon>
        <taxon>Vibrio</taxon>
    </lineage>
</organism>
<evidence type="ECO:0000313" key="14">
    <source>
        <dbReference type="EMBL" id="QEQ70711.1"/>
    </source>
</evidence>
<dbReference type="GO" id="GO:0005829">
    <property type="term" value="C:cytosol"/>
    <property type="evidence" value="ECO:0007669"/>
    <property type="project" value="TreeGrafter"/>
</dbReference>
<evidence type="ECO:0000256" key="4">
    <source>
        <dbReference type="ARBA" id="ARBA00022723"/>
    </source>
</evidence>
<dbReference type="InterPro" id="IPR001250">
    <property type="entry name" value="Man6P_Isoase-1"/>
</dbReference>
<keyword evidence="5 10" id="KW-0862">Zinc</keyword>
<evidence type="ECO:0000256" key="1">
    <source>
        <dbReference type="ARBA" id="ARBA00000757"/>
    </source>
</evidence>
<dbReference type="InterPro" id="IPR016305">
    <property type="entry name" value="Mannose-6-P_Isomerase"/>
</dbReference>
<evidence type="ECO:0000259" key="11">
    <source>
        <dbReference type="Pfam" id="PF20511"/>
    </source>
</evidence>
<feature type="active site" evidence="9">
    <location>
        <position position="279"/>
    </location>
</feature>
<feature type="binding site" evidence="10">
    <location>
        <position position="134"/>
    </location>
    <ligand>
        <name>Zn(2+)</name>
        <dbReference type="ChEBI" id="CHEBI:29105"/>
    </ligand>
</feature>
<gene>
    <name evidence="14" type="primary">manA</name>
</gene>
<dbReference type="PIRSF" id="PIRSF001480">
    <property type="entry name" value="Mannose-6-phosphate_isomerase"/>
    <property type="match status" value="1"/>
</dbReference>
<evidence type="ECO:0000256" key="8">
    <source>
        <dbReference type="ARBA" id="ARBA00030762"/>
    </source>
</evidence>
<feature type="domain" description="Phosphomannose isomerase type I catalytic" evidence="11">
    <location>
        <begin position="3"/>
        <end position="150"/>
    </location>
</feature>
<evidence type="ECO:0000256" key="3">
    <source>
        <dbReference type="ARBA" id="ARBA00011956"/>
    </source>
</evidence>
<evidence type="ECO:0000259" key="12">
    <source>
        <dbReference type="Pfam" id="PF20512"/>
    </source>
</evidence>
<dbReference type="SUPFAM" id="SSF51182">
    <property type="entry name" value="RmlC-like cupins"/>
    <property type="match status" value="1"/>
</dbReference>
<evidence type="ECO:0000256" key="9">
    <source>
        <dbReference type="PIRSR" id="PIRSR001480-1"/>
    </source>
</evidence>
<dbReference type="GO" id="GO:0008270">
    <property type="term" value="F:zinc ion binding"/>
    <property type="evidence" value="ECO:0007669"/>
    <property type="project" value="InterPro"/>
</dbReference>
<feature type="binding site" evidence="10">
    <location>
        <position position="97"/>
    </location>
    <ligand>
        <name>Zn(2+)</name>
        <dbReference type="ChEBI" id="CHEBI:29105"/>
    </ligand>
</feature>
<comment type="similarity">
    <text evidence="2">Belongs to the mannose-6-phosphate isomerase type 1 family.</text>
</comment>
<dbReference type="InterPro" id="IPR011051">
    <property type="entry name" value="RmlC_Cupin_sf"/>
</dbReference>
<feature type="domain" description="Phosphomannose isomerase type I helical insertion" evidence="12">
    <location>
        <begin position="180"/>
        <end position="241"/>
    </location>
</feature>
<feature type="binding site" evidence="10">
    <location>
        <position position="99"/>
    </location>
    <ligand>
        <name>Zn(2+)</name>
        <dbReference type="ChEBI" id="CHEBI:29105"/>
    </ligand>
</feature>
<dbReference type="NCBIfam" id="TIGR00218">
    <property type="entry name" value="manA"/>
    <property type="match status" value="1"/>
</dbReference>
<protein>
    <recommendedName>
        <fullName evidence="3">mannose-6-phosphate isomerase</fullName>
        <ecNumber evidence="3">5.3.1.8</ecNumber>
    </recommendedName>
    <alternativeName>
        <fullName evidence="7">Phosphohexomutase</fullName>
    </alternativeName>
    <alternativeName>
        <fullName evidence="8">Phosphomannose isomerase</fullName>
    </alternativeName>
</protein>
<dbReference type="GO" id="GO:0005975">
    <property type="term" value="P:carbohydrate metabolic process"/>
    <property type="evidence" value="ECO:0007669"/>
    <property type="project" value="InterPro"/>
</dbReference>
<dbReference type="PROSITE" id="PS00966">
    <property type="entry name" value="PMI_I_2"/>
    <property type="match status" value="1"/>
</dbReference>
<dbReference type="GO" id="GO:0004476">
    <property type="term" value="F:mannose-6-phosphate isomerase activity"/>
    <property type="evidence" value="ECO:0007669"/>
    <property type="project" value="UniProtKB-EC"/>
</dbReference>
<dbReference type="InterPro" id="IPR018050">
    <property type="entry name" value="Pmannose_isomerase-type1_CS"/>
</dbReference>
<evidence type="ECO:0000256" key="10">
    <source>
        <dbReference type="PIRSR" id="PIRSR001480-2"/>
    </source>
</evidence>
<comment type="catalytic activity">
    <reaction evidence="1">
        <text>D-mannose 6-phosphate = D-fructose 6-phosphate</text>
        <dbReference type="Rhea" id="RHEA:12356"/>
        <dbReference type="ChEBI" id="CHEBI:58735"/>
        <dbReference type="ChEBI" id="CHEBI:61527"/>
        <dbReference type="EC" id="5.3.1.8"/>
    </reaction>
</comment>
<keyword evidence="6 14" id="KW-0413">Isomerase</keyword>
<dbReference type="InterPro" id="IPR046457">
    <property type="entry name" value="PMI_typeI_cat"/>
</dbReference>
<dbReference type="InterPro" id="IPR014710">
    <property type="entry name" value="RmlC-like_jellyroll"/>
</dbReference>
<accession>A0A5P1PN86</accession>
<comment type="cofactor">
    <cofactor evidence="10">
        <name>Zn(2+)</name>
        <dbReference type="ChEBI" id="CHEBI:29105"/>
    </cofactor>
    <text evidence="10">Binds 1 zinc ion per subunit.</text>
</comment>
<dbReference type="Gene3D" id="1.10.441.10">
    <property type="entry name" value="Phosphomannose Isomerase, domain 2"/>
    <property type="match status" value="1"/>
</dbReference>
<evidence type="ECO:0000259" key="13">
    <source>
        <dbReference type="Pfam" id="PF21621"/>
    </source>
</evidence>
<proteinExistence type="inferred from homology"/>
<evidence type="ECO:0000256" key="6">
    <source>
        <dbReference type="ARBA" id="ARBA00023235"/>
    </source>
</evidence>
<dbReference type="RefSeq" id="WP_015296160.1">
    <property type="nucleotide sequence ID" value="NZ_JALAYY010000006.1"/>
</dbReference>
<evidence type="ECO:0000256" key="7">
    <source>
        <dbReference type="ARBA" id="ARBA00029741"/>
    </source>
</evidence>
<dbReference type="CDD" id="cd07011">
    <property type="entry name" value="cupin_PMI_type_I_N"/>
    <property type="match status" value="1"/>
</dbReference>
<feature type="domain" description="Mannose-6-phosphate isomerase cupin" evidence="13">
    <location>
        <begin position="319"/>
        <end position="392"/>
    </location>
</feature>
<sequence length="393" mass="43681">MIYTLKNPIKNFPWGSRTAICDYFGIENPTSDHQAELWMGAHPLASSGISVNDEDVRLCDAIAQNPEYWLGKQAPTSMASLPFLMKILAAEEPLSIQVHPSKSAAEQGFKLENKKAIPLDAASRNYKDDNHKPELVYAVTPYLAMNGFREFECIVRSFDYLNIASIEDIFTPFKSKPCPMSLKAFFSALLSLTGEKKDKAISELISSLKINGSECPEEAALVERFQKLYPHDIGLFSPLFLNVIELKPGEAMFLYAETPHAYIQGLGIEVMANSDNVLRAGLTPKHIDVKELVKNTRFESIPFSELTMKPESLEGREIYPIPVEDFKFDILTPNEGIDISVSSAEILFCVSGSVTVTIDFDSRSIIKGESVVLPASIEKYSVLGEGQLARAYY</sequence>
<dbReference type="AlphaFoldDB" id="A0A5P1PN86"/>
<dbReference type="Pfam" id="PF21621">
    <property type="entry name" value="MPI_cupin_dom"/>
    <property type="match status" value="1"/>
</dbReference>
<evidence type="ECO:0000256" key="5">
    <source>
        <dbReference type="ARBA" id="ARBA00022833"/>
    </source>
</evidence>
<dbReference type="Pfam" id="PF20512">
    <property type="entry name" value="PMI_typeI_hel"/>
    <property type="match status" value="1"/>
</dbReference>
<feature type="binding site" evidence="10">
    <location>
        <position position="260"/>
    </location>
    <ligand>
        <name>Zn(2+)</name>
        <dbReference type="ChEBI" id="CHEBI:29105"/>
    </ligand>
</feature>
<reference evidence="14" key="1">
    <citation type="journal article" date="2019" name="Int. J. Food Microbiol.">
        <title>Developing a novel molecular serotyping system based on capsular polysaccharide synthesis gene clusters of Vibrio parahaemolyticus.</title>
        <authorList>
            <person name="Pang Y."/>
            <person name="Guo X."/>
            <person name="Tian X."/>
            <person name="Liu F."/>
            <person name="Wang L."/>
            <person name="Wu J."/>
            <person name="Zhang S."/>
            <person name="Li S."/>
            <person name="Liu B."/>
        </authorList>
    </citation>
    <scope>NUCLEOTIDE SEQUENCE</scope>
    <source>
        <strain evidence="14">G2874</strain>
    </source>
</reference>
<dbReference type="PROSITE" id="PS00965">
    <property type="entry name" value="PMI_I_1"/>
    <property type="match status" value="1"/>
</dbReference>
<dbReference type="PANTHER" id="PTHR10309">
    <property type="entry name" value="MANNOSE-6-PHOSPHATE ISOMERASE"/>
    <property type="match status" value="1"/>
</dbReference>